<dbReference type="InterPro" id="IPR001680">
    <property type="entry name" value="WD40_rpt"/>
</dbReference>
<feature type="repeat" description="WD" evidence="3">
    <location>
        <begin position="275"/>
        <end position="317"/>
    </location>
</feature>
<sequence>MTNVWKKGSSTYQHISSFKPTFQTSVDNVARYKKSITFSDKVLPDSDRKVLETSLLYSQGKDIYELPCELPIDTFLDDDMLGDQEDEPVVEKEAKMEKIAQSSTYGQAFNKVEKKPLVPKWTYQGETINKITYLGENEDNNALVMASSGSLAWFKEGVRVPVHIMQEYIGPGTSYSSIHTLKGKDVMSVCDFALSVDFETVVKSQSQGPEGDSILKLVDNAGKPGELLRKVYVPGTTVTHSVRFFDNHVFGTCSDDNVIRFWDTRTGGEPTCVLSDPNNGALTSFDVSPVIDTLFVTGSDTGIVKLWDIRSVTSAATDLANRQNGEEPIQDEVIALHHSGGDSVVDVKFSPTSPSEFVSIGGSGDVYHWDLQNFFSQYDDDSNDVKYPVDENVKANALKFLHTGGSRRSLANTGRRNVLGYHSIVSDLIATVDEDSLITVYKPYVSDE</sequence>
<dbReference type="InterPro" id="IPR036322">
    <property type="entry name" value="WD40_repeat_dom_sf"/>
</dbReference>
<name>G8BVT2_TETPH</name>
<evidence type="ECO:0000256" key="2">
    <source>
        <dbReference type="ARBA" id="ARBA00022737"/>
    </source>
</evidence>
<keyword evidence="1 3" id="KW-0853">WD repeat</keyword>
<dbReference type="HOGENOM" id="CLU_036523_0_0_1"/>
<dbReference type="SUPFAM" id="SSF50978">
    <property type="entry name" value="WD40 repeat-like"/>
    <property type="match status" value="1"/>
</dbReference>
<dbReference type="KEGG" id="tpf:TPHA_0G01740"/>
<dbReference type="EMBL" id="HE612862">
    <property type="protein sequence ID" value="CCE64010.1"/>
    <property type="molecule type" value="Genomic_DNA"/>
</dbReference>
<dbReference type="SMART" id="SM00320">
    <property type="entry name" value="WD40"/>
    <property type="match status" value="4"/>
</dbReference>
<dbReference type="RefSeq" id="XP_003686444.1">
    <property type="nucleotide sequence ID" value="XM_003686396.1"/>
</dbReference>
<evidence type="ECO:0000256" key="1">
    <source>
        <dbReference type="ARBA" id="ARBA00022574"/>
    </source>
</evidence>
<dbReference type="Proteomes" id="UP000005666">
    <property type="component" value="Chromosome 7"/>
</dbReference>
<keyword evidence="5" id="KW-1185">Reference proteome</keyword>
<dbReference type="OrthoDB" id="427795at2759"/>
<dbReference type="InterPro" id="IPR050459">
    <property type="entry name" value="WD_repeat_RBAP46/RBAP48/MSI1"/>
</dbReference>
<dbReference type="GeneID" id="11535741"/>
<keyword evidence="2" id="KW-0677">Repeat</keyword>
<dbReference type="PANTHER" id="PTHR22850">
    <property type="entry name" value="WD40 REPEAT FAMILY"/>
    <property type="match status" value="1"/>
</dbReference>
<dbReference type="STRING" id="1071381.G8BVT2"/>
<evidence type="ECO:0000256" key="3">
    <source>
        <dbReference type="PROSITE-ProRule" id="PRU00221"/>
    </source>
</evidence>
<dbReference type="eggNOG" id="ENOG502QSEV">
    <property type="taxonomic scope" value="Eukaryota"/>
</dbReference>
<dbReference type="OMA" id="ANFYHSG"/>
<protein>
    <submittedName>
        <fullName evidence="4">Uncharacterized protein</fullName>
    </submittedName>
</protein>
<evidence type="ECO:0000313" key="4">
    <source>
        <dbReference type="EMBL" id="CCE64010.1"/>
    </source>
</evidence>
<dbReference type="Gene3D" id="2.130.10.10">
    <property type="entry name" value="YVTN repeat-like/Quinoprotein amine dehydrogenase"/>
    <property type="match status" value="1"/>
</dbReference>
<dbReference type="AlphaFoldDB" id="G8BVT2"/>
<organism evidence="4 5">
    <name type="scientific">Tetrapisispora phaffii (strain ATCC 24235 / CBS 4417 / NBRC 1672 / NRRL Y-8282 / UCD 70-5)</name>
    <name type="common">Yeast</name>
    <name type="synonym">Fabospora phaffii</name>
    <dbReference type="NCBI Taxonomy" id="1071381"/>
    <lineage>
        <taxon>Eukaryota</taxon>
        <taxon>Fungi</taxon>
        <taxon>Dikarya</taxon>
        <taxon>Ascomycota</taxon>
        <taxon>Saccharomycotina</taxon>
        <taxon>Saccharomycetes</taxon>
        <taxon>Saccharomycetales</taxon>
        <taxon>Saccharomycetaceae</taxon>
        <taxon>Tetrapisispora</taxon>
    </lineage>
</organism>
<dbReference type="PROSITE" id="PS50082">
    <property type="entry name" value="WD_REPEATS_2"/>
    <property type="match status" value="1"/>
</dbReference>
<gene>
    <name evidence="4" type="primary">TPHA0G01740</name>
    <name evidence="4" type="ordered locus">TPHA_0G01740</name>
</gene>
<evidence type="ECO:0000313" key="5">
    <source>
        <dbReference type="Proteomes" id="UP000005666"/>
    </source>
</evidence>
<reference evidence="4 5" key="1">
    <citation type="journal article" date="2011" name="Proc. Natl. Acad. Sci. U.S.A.">
        <title>Evolutionary erosion of yeast sex chromosomes by mating-type switching accidents.</title>
        <authorList>
            <person name="Gordon J.L."/>
            <person name="Armisen D."/>
            <person name="Proux-Wera E."/>
            <person name="Oheigeartaigh S.S."/>
            <person name="Byrne K.P."/>
            <person name="Wolfe K.H."/>
        </authorList>
    </citation>
    <scope>NUCLEOTIDE SEQUENCE [LARGE SCALE GENOMIC DNA]</scope>
    <source>
        <strain evidence="5">ATCC 24235 / CBS 4417 / NBRC 1672 / NRRL Y-8282 / UCD 70-5</strain>
    </source>
</reference>
<accession>G8BVT2</accession>
<proteinExistence type="predicted"/>
<dbReference type="InterPro" id="IPR015943">
    <property type="entry name" value="WD40/YVTN_repeat-like_dom_sf"/>
</dbReference>